<dbReference type="InterPro" id="IPR009003">
    <property type="entry name" value="Peptidase_S1_PA"/>
</dbReference>
<evidence type="ECO:0000256" key="5">
    <source>
        <dbReference type="ARBA" id="ARBA00022825"/>
    </source>
</evidence>
<evidence type="ECO:0000256" key="3">
    <source>
        <dbReference type="ARBA" id="ARBA00022729"/>
    </source>
</evidence>
<name>A0A811UZV0_CERCA</name>
<evidence type="ECO:0000256" key="7">
    <source>
        <dbReference type="ARBA" id="ARBA00023157"/>
    </source>
</evidence>
<dbReference type="FunFam" id="2.40.10.10:FF:000025">
    <property type="entry name" value="serine proteases 1/2"/>
    <property type="match status" value="1"/>
</dbReference>
<sequence>MRCLIILALCIATTFDYSIASPVLVKADGLDGRITNGQRAAAGQFTYQVGLSLKKSRFSSSWCGGSLISSEWVLTAAHCTKDILEITVYLGATVRTNAEVKHTVSGDSAIIHSGYNSKTLVNDISVIRIPHTSLTSRISIVKLPAIARSYSTFDGDSVVASGWGLTSDSSKAVSNDLMFAVLKVISNSVCKKTYGSASVKDSTICVATPDAISTCQGDSGGPLVLESSKVQVGLTSYGAKDGCEIGKPAAFTRVTSYLEWIREHTGVAY</sequence>
<keyword evidence="5 8" id="KW-0720">Serine protease</keyword>
<reference evidence="11" key="1">
    <citation type="submission" date="2020-11" db="EMBL/GenBank/DDBJ databases">
        <authorList>
            <person name="Whitehead M."/>
        </authorList>
    </citation>
    <scope>NUCLEOTIDE SEQUENCE</scope>
    <source>
        <strain evidence="11">EGII</strain>
    </source>
</reference>
<dbReference type="InterPro" id="IPR033116">
    <property type="entry name" value="TRYPSIN_SER"/>
</dbReference>
<evidence type="ECO:0000259" key="10">
    <source>
        <dbReference type="PROSITE" id="PS50240"/>
    </source>
</evidence>
<dbReference type="InterPro" id="IPR018114">
    <property type="entry name" value="TRYPSIN_HIS"/>
</dbReference>
<dbReference type="Pfam" id="PF00089">
    <property type="entry name" value="Trypsin"/>
    <property type="match status" value="1"/>
</dbReference>
<dbReference type="PROSITE" id="PS00134">
    <property type="entry name" value="TRYPSIN_HIS"/>
    <property type="match status" value="1"/>
</dbReference>
<evidence type="ECO:0000256" key="9">
    <source>
        <dbReference type="SAM" id="SignalP"/>
    </source>
</evidence>
<protein>
    <submittedName>
        <fullName evidence="11">(Mediterranean fruit fly) hypothetical protein</fullName>
    </submittedName>
</protein>
<dbReference type="PROSITE" id="PS00135">
    <property type="entry name" value="TRYPSIN_SER"/>
    <property type="match status" value="1"/>
</dbReference>
<evidence type="ECO:0000313" key="12">
    <source>
        <dbReference type="Proteomes" id="UP000606786"/>
    </source>
</evidence>
<dbReference type="PANTHER" id="PTHR24276">
    <property type="entry name" value="POLYSERASE-RELATED"/>
    <property type="match status" value="1"/>
</dbReference>
<dbReference type="Gene3D" id="2.40.10.10">
    <property type="entry name" value="Trypsin-like serine proteases"/>
    <property type="match status" value="2"/>
</dbReference>
<dbReference type="InterPro" id="IPR050430">
    <property type="entry name" value="Peptidase_S1"/>
</dbReference>
<dbReference type="GO" id="GO:0004252">
    <property type="term" value="F:serine-type endopeptidase activity"/>
    <property type="evidence" value="ECO:0007669"/>
    <property type="project" value="InterPro"/>
</dbReference>
<dbReference type="OrthoDB" id="5565075at2759"/>
<evidence type="ECO:0000256" key="2">
    <source>
        <dbReference type="ARBA" id="ARBA00022670"/>
    </source>
</evidence>
<comment type="similarity">
    <text evidence="1">Belongs to the peptidase S1 family.</text>
</comment>
<gene>
    <name evidence="11" type="ORF">CCAP1982_LOCUS12643</name>
</gene>
<dbReference type="InterPro" id="IPR043504">
    <property type="entry name" value="Peptidase_S1_PA_chymotrypsin"/>
</dbReference>
<evidence type="ECO:0000256" key="1">
    <source>
        <dbReference type="ARBA" id="ARBA00007664"/>
    </source>
</evidence>
<dbReference type="SUPFAM" id="SSF50494">
    <property type="entry name" value="Trypsin-like serine proteases"/>
    <property type="match status" value="1"/>
</dbReference>
<dbReference type="GO" id="GO:0006508">
    <property type="term" value="P:proteolysis"/>
    <property type="evidence" value="ECO:0007669"/>
    <property type="project" value="UniProtKB-KW"/>
</dbReference>
<dbReference type="CDD" id="cd00190">
    <property type="entry name" value="Tryp_SPc"/>
    <property type="match status" value="1"/>
</dbReference>
<accession>A0A811UZV0</accession>
<dbReference type="PROSITE" id="PS50240">
    <property type="entry name" value="TRYPSIN_DOM"/>
    <property type="match status" value="1"/>
</dbReference>
<keyword evidence="12" id="KW-1185">Reference proteome</keyword>
<dbReference type="PANTHER" id="PTHR24276:SF98">
    <property type="entry name" value="FI18310P1-RELATED"/>
    <property type="match status" value="1"/>
</dbReference>
<dbReference type="Proteomes" id="UP000606786">
    <property type="component" value="Unassembled WGS sequence"/>
</dbReference>
<evidence type="ECO:0000256" key="8">
    <source>
        <dbReference type="RuleBase" id="RU363034"/>
    </source>
</evidence>
<keyword evidence="7" id="KW-1015">Disulfide bond</keyword>
<dbReference type="InterPro" id="IPR001314">
    <property type="entry name" value="Peptidase_S1A"/>
</dbReference>
<organism evidence="11 12">
    <name type="scientific">Ceratitis capitata</name>
    <name type="common">Mediterranean fruit fly</name>
    <name type="synonym">Tephritis capitata</name>
    <dbReference type="NCBI Taxonomy" id="7213"/>
    <lineage>
        <taxon>Eukaryota</taxon>
        <taxon>Metazoa</taxon>
        <taxon>Ecdysozoa</taxon>
        <taxon>Arthropoda</taxon>
        <taxon>Hexapoda</taxon>
        <taxon>Insecta</taxon>
        <taxon>Pterygota</taxon>
        <taxon>Neoptera</taxon>
        <taxon>Endopterygota</taxon>
        <taxon>Diptera</taxon>
        <taxon>Brachycera</taxon>
        <taxon>Muscomorpha</taxon>
        <taxon>Tephritoidea</taxon>
        <taxon>Tephritidae</taxon>
        <taxon>Ceratitis</taxon>
        <taxon>Ceratitis</taxon>
    </lineage>
</organism>
<comment type="caution">
    <text evidence="11">The sequence shown here is derived from an EMBL/GenBank/DDBJ whole genome shotgun (WGS) entry which is preliminary data.</text>
</comment>
<evidence type="ECO:0000313" key="11">
    <source>
        <dbReference type="EMBL" id="CAD7004224.1"/>
    </source>
</evidence>
<keyword evidence="6" id="KW-0865">Zymogen</keyword>
<evidence type="ECO:0000256" key="4">
    <source>
        <dbReference type="ARBA" id="ARBA00022801"/>
    </source>
</evidence>
<dbReference type="AlphaFoldDB" id="A0A811UZV0"/>
<dbReference type="EMBL" id="CAJHJT010000034">
    <property type="protein sequence ID" value="CAD7004224.1"/>
    <property type="molecule type" value="Genomic_DNA"/>
</dbReference>
<proteinExistence type="inferred from homology"/>
<dbReference type="PRINTS" id="PR00722">
    <property type="entry name" value="CHYMOTRYPSIN"/>
</dbReference>
<evidence type="ECO:0000256" key="6">
    <source>
        <dbReference type="ARBA" id="ARBA00023145"/>
    </source>
</evidence>
<keyword evidence="2 8" id="KW-0645">Protease</keyword>
<feature type="chain" id="PRO_5032921606" evidence="9">
    <location>
        <begin position="21"/>
        <end position="269"/>
    </location>
</feature>
<feature type="domain" description="Peptidase S1" evidence="10">
    <location>
        <begin position="34"/>
        <end position="266"/>
    </location>
</feature>
<dbReference type="FunFam" id="2.40.10.10:FF:000068">
    <property type="entry name" value="transmembrane protease serine 2"/>
    <property type="match status" value="1"/>
</dbReference>
<dbReference type="SMART" id="SM00020">
    <property type="entry name" value="Tryp_SPc"/>
    <property type="match status" value="1"/>
</dbReference>
<feature type="signal peptide" evidence="9">
    <location>
        <begin position="1"/>
        <end position="20"/>
    </location>
</feature>
<keyword evidence="3 9" id="KW-0732">Signal</keyword>
<dbReference type="InterPro" id="IPR001254">
    <property type="entry name" value="Trypsin_dom"/>
</dbReference>
<keyword evidence="4 8" id="KW-0378">Hydrolase</keyword>